<protein>
    <submittedName>
        <fullName evidence="1">Uncharacterized protein</fullName>
    </submittedName>
</protein>
<proteinExistence type="predicted"/>
<evidence type="ECO:0000313" key="2">
    <source>
        <dbReference type="Proteomes" id="UP001232148"/>
    </source>
</evidence>
<keyword evidence="2" id="KW-1185">Reference proteome</keyword>
<dbReference type="EMBL" id="MU842824">
    <property type="protein sequence ID" value="KAK2033161.1"/>
    <property type="molecule type" value="Genomic_DNA"/>
</dbReference>
<organism evidence="1 2">
    <name type="scientific">Colletotrichum zoysiae</name>
    <dbReference type="NCBI Taxonomy" id="1216348"/>
    <lineage>
        <taxon>Eukaryota</taxon>
        <taxon>Fungi</taxon>
        <taxon>Dikarya</taxon>
        <taxon>Ascomycota</taxon>
        <taxon>Pezizomycotina</taxon>
        <taxon>Sordariomycetes</taxon>
        <taxon>Hypocreomycetidae</taxon>
        <taxon>Glomerellales</taxon>
        <taxon>Glomerellaceae</taxon>
        <taxon>Colletotrichum</taxon>
        <taxon>Colletotrichum graminicola species complex</taxon>
    </lineage>
</organism>
<comment type="caution">
    <text evidence="1">The sequence shown here is derived from an EMBL/GenBank/DDBJ whole genome shotgun (WGS) entry which is preliminary data.</text>
</comment>
<evidence type="ECO:0000313" key="1">
    <source>
        <dbReference type="EMBL" id="KAK2033161.1"/>
    </source>
</evidence>
<gene>
    <name evidence="1" type="ORF">LX32DRAFT_635586</name>
</gene>
<sequence>MTSFPALSKRHCTNDWLSSPVNLIDPQNSTDMYHLGIDARSNSVASVSCGLAAEQVEQPSEASDPPTCIIR</sequence>
<dbReference type="AlphaFoldDB" id="A0AAD9M3N2"/>
<accession>A0AAD9M3N2</accession>
<reference evidence="1" key="1">
    <citation type="submission" date="2021-06" db="EMBL/GenBank/DDBJ databases">
        <title>Comparative genomics, transcriptomics and evolutionary studies reveal genomic signatures of adaptation to plant cell wall in hemibiotrophic fungi.</title>
        <authorList>
            <consortium name="DOE Joint Genome Institute"/>
            <person name="Baroncelli R."/>
            <person name="Diaz J.F."/>
            <person name="Benocci T."/>
            <person name="Peng M."/>
            <person name="Battaglia E."/>
            <person name="Haridas S."/>
            <person name="Andreopoulos W."/>
            <person name="Labutti K."/>
            <person name="Pangilinan J."/>
            <person name="Floch G.L."/>
            <person name="Makela M.R."/>
            <person name="Henrissat B."/>
            <person name="Grigoriev I.V."/>
            <person name="Crouch J.A."/>
            <person name="De Vries R.P."/>
            <person name="Sukno S.A."/>
            <person name="Thon M.R."/>
        </authorList>
    </citation>
    <scope>NUCLEOTIDE SEQUENCE</scope>
    <source>
        <strain evidence="1">MAFF235873</strain>
    </source>
</reference>
<dbReference type="Proteomes" id="UP001232148">
    <property type="component" value="Unassembled WGS sequence"/>
</dbReference>
<name>A0AAD9M3N2_9PEZI</name>